<proteinExistence type="predicted"/>
<dbReference type="FunCoup" id="A0A0C2WXX2">
    <property type="interactions" value="99"/>
</dbReference>
<feature type="region of interest" description="Disordered" evidence="5">
    <location>
        <begin position="1062"/>
        <end position="1167"/>
    </location>
</feature>
<accession>A0A0C2WXX2</accession>
<evidence type="ECO:0000256" key="4">
    <source>
        <dbReference type="ARBA" id="ARBA00023306"/>
    </source>
</evidence>
<feature type="region of interest" description="Disordered" evidence="5">
    <location>
        <begin position="606"/>
        <end position="659"/>
    </location>
</feature>
<feature type="region of interest" description="Disordered" evidence="5">
    <location>
        <begin position="785"/>
        <end position="813"/>
    </location>
</feature>
<dbReference type="STRING" id="946122.A0A0C2WXX2"/>
<dbReference type="InterPro" id="IPR044998">
    <property type="entry name" value="Timeless"/>
</dbReference>
<protein>
    <recommendedName>
        <fullName evidence="6">Timeless N-terminal domain-containing protein</fullName>
    </recommendedName>
</protein>
<keyword evidence="8" id="KW-1185">Reference proteome</keyword>
<evidence type="ECO:0000259" key="6">
    <source>
        <dbReference type="Pfam" id="PF04821"/>
    </source>
</evidence>
<feature type="compositionally biased region" description="Acidic residues" evidence="5">
    <location>
        <begin position="1000"/>
        <end position="1010"/>
    </location>
</feature>
<dbReference type="GO" id="GO:0000076">
    <property type="term" value="P:DNA replication checkpoint signaling"/>
    <property type="evidence" value="ECO:0007669"/>
    <property type="project" value="TreeGrafter"/>
</dbReference>
<reference evidence="7 8" key="1">
    <citation type="submission" date="2014-04" db="EMBL/GenBank/DDBJ databases">
        <title>Evolutionary Origins and Diversification of the Mycorrhizal Mutualists.</title>
        <authorList>
            <consortium name="DOE Joint Genome Institute"/>
            <consortium name="Mycorrhizal Genomics Consortium"/>
            <person name="Kohler A."/>
            <person name="Kuo A."/>
            <person name="Nagy L.G."/>
            <person name="Floudas D."/>
            <person name="Copeland A."/>
            <person name="Barry K.W."/>
            <person name="Cichocki N."/>
            <person name="Veneault-Fourrey C."/>
            <person name="LaButti K."/>
            <person name="Lindquist E.A."/>
            <person name="Lipzen A."/>
            <person name="Lundell T."/>
            <person name="Morin E."/>
            <person name="Murat C."/>
            <person name="Riley R."/>
            <person name="Ohm R."/>
            <person name="Sun H."/>
            <person name="Tunlid A."/>
            <person name="Henrissat B."/>
            <person name="Grigoriev I.V."/>
            <person name="Hibbett D.S."/>
            <person name="Martin F."/>
        </authorList>
    </citation>
    <scope>NUCLEOTIDE SEQUENCE [LARGE SCALE GENOMIC DNA]</scope>
    <source>
        <strain evidence="7 8">Koide BX008</strain>
    </source>
</reference>
<dbReference type="OrthoDB" id="310853at2759"/>
<organism evidence="7 8">
    <name type="scientific">Amanita muscaria (strain Koide BX008)</name>
    <dbReference type="NCBI Taxonomy" id="946122"/>
    <lineage>
        <taxon>Eukaryota</taxon>
        <taxon>Fungi</taxon>
        <taxon>Dikarya</taxon>
        <taxon>Basidiomycota</taxon>
        <taxon>Agaricomycotina</taxon>
        <taxon>Agaricomycetes</taxon>
        <taxon>Agaricomycetidae</taxon>
        <taxon>Agaricales</taxon>
        <taxon>Pluteineae</taxon>
        <taxon>Amanitaceae</taxon>
        <taxon>Amanita</taxon>
    </lineage>
</organism>
<evidence type="ECO:0000313" key="8">
    <source>
        <dbReference type="Proteomes" id="UP000054549"/>
    </source>
</evidence>
<sequence>MASDQDEIVDLTGFDDDDDDDDADGQDSYDRRALLFPIITRVVDALGGHEGDKYRLGDEALSCLKDLKKLWRKDDDDDERTVARIFHETRVLPNDLIPILMSTAGKGLVEDKHAIACADLMTAMTWPIDMAEELKELDDELDKGTDYTQLLRSHLEYKAALLKPGVLQALFGVMLPPLAKTPRARTQRDGQIVNVVLHLIRNLAFIRDLHLNADKSSDSAELSAMQNKLVLVMHEVHALRLLLTVAANADGDKLFDSWNTLVLEIVYLLLRGVKPAELAMDQEKQPGANLQRLLKVEETRRRDIARNSTSRHSRFGTTIAITLNPKKKTPIESEGANIPSSSTSARPLVLHRQQAVNQAAGALLDLGKKQKGRKGLTVDELTRDDNFSLEARRVLQQWACDFLEECFNSFVSTLIKDIRSERSKITEKDHLRLLYVSKWFLEFFLASRSKADVGTGENGSKWSFGLVAQVTEREWIGWAFKRMREAVDEKPKLWTELQAGIDCLTQLLLLLDAMASSTSKPVPEGGTGEEDDVDLPEQAAVLQQQMIYNGEILDLALESLRAYRPGTQSLKYLDASVGFTWALIRMVERMHKRNASGVQALVRQKKVKKRKKKSKKGVPEEGTAVVAAEANGEGNNHMGSVPADENDSEDEDDGDESETEIRETMFTFEAFEMKLANTEIANTLLTYLARYKEFENSECMRRVVSLLHRQAVRAKAEGLFFNVSTLDLFQTILANQKSLPHQQPYKDLIALLNFILRQFFKAIEKDSFLAIEAFFPKNRGNWKQYSSWEPDNKPERRSKHDEGGDIGGKSAASKNKFPSEVRVKKGYSWSDQLGIAVAALTEAGKEGLVQWTKEILALVIAQRQRIIEETDGTESIPDDSNEDQAKLLSGNKPSDDALTKITDYVIPYVNDEQAHAAGRNPELKLLFRLCKFSTRNDDGDEVEWYIPASVPVSDLQSTLVVINQFIVNPINLDGKNASQLLSKSKATRPRRRRRVSTSFSDDEAILSDDEPERRRKEKKNKESKQYKSAQFIEDSDAEYGDVEAFFEKEKLLREKAIAAAAKACTTDRPVGMRATGTKKRRRRNREEGKGSKRRRGETSPQEGSDLLFNHSPDSDADNSNAPSEVEVELQPSPPKPRPLAKHRRVPPDSDAISVQSSPQFKPTEVVSRRRTKVLLLSEDEDE</sequence>
<evidence type="ECO:0000256" key="1">
    <source>
        <dbReference type="ARBA" id="ARBA00004123"/>
    </source>
</evidence>
<feature type="compositionally biased region" description="Acidic residues" evidence="5">
    <location>
        <begin position="871"/>
        <end position="882"/>
    </location>
</feature>
<evidence type="ECO:0000256" key="3">
    <source>
        <dbReference type="ARBA" id="ARBA00023242"/>
    </source>
</evidence>
<dbReference type="GO" id="GO:0031298">
    <property type="term" value="C:replication fork protection complex"/>
    <property type="evidence" value="ECO:0007669"/>
    <property type="project" value="TreeGrafter"/>
</dbReference>
<feature type="region of interest" description="Disordered" evidence="5">
    <location>
        <begin position="1"/>
        <end position="27"/>
    </location>
</feature>
<gene>
    <name evidence="7" type="ORF">M378DRAFT_160673</name>
</gene>
<feature type="compositionally biased region" description="Basic and acidic residues" evidence="5">
    <location>
        <begin position="1011"/>
        <end position="1025"/>
    </location>
</feature>
<feature type="region of interest" description="Disordered" evidence="5">
    <location>
        <begin position="981"/>
        <end position="1027"/>
    </location>
</feature>
<dbReference type="GO" id="GO:0043111">
    <property type="term" value="P:replication fork arrest"/>
    <property type="evidence" value="ECO:0007669"/>
    <property type="project" value="TreeGrafter"/>
</dbReference>
<dbReference type="InterPro" id="IPR006906">
    <property type="entry name" value="Timeless_N"/>
</dbReference>
<evidence type="ECO:0000313" key="7">
    <source>
        <dbReference type="EMBL" id="KIL66657.1"/>
    </source>
</evidence>
<feature type="compositionally biased region" description="Basic residues" evidence="5">
    <location>
        <begin position="985"/>
        <end position="995"/>
    </location>
</feature>
<evidence type="ECO:0000256" key="2">
    <source>
        <dbReference type="ARBA" id="ARBA00022880"/>
    </source>
</evidence>
<feature type="compositionally biased region" description="Basic and acidic residues" evidence="5">
    <location>
        <begin position="790"/>
        <end position="803"/>
    </location>
</feature>
<feature type="compositionally biased region" description="Basic residues" evidence="5">
    <location>
        <begin position="606"/>
        <end position="616"/>
    </location>
</feature>
<dbReference type="Pfam" id="PF04821">
    <property type="entry name" value="TIMELESS"/>
    <property type="match status" value="1"/>
</dbReference>
<dbReference type="GO" id="GO:0003677">
    <property type="term" value="F:DNA binding"/>
    <property type="evidence" value="ECO:0007669"/>
    <property type="project" value="TreeGrafter"/>
</dbReference>
<feature type="compositionally biased region" description="Acidic residues" evidence="5">
    <location>
        <begin position="644"/>
        <end position="658"/>
    </location>
</feature>
<dbReference type="EMBL" id="KN818235">
    <property type="protein sequence ID" value="KIL66657.1"/>
    <property type="molecule type" value="Genomic_DNA"/>
</dbReference>
<feature type="domain" description="Timeless N-terminal" evidence="6">
    <location>
        <begin position="53"/>
        <end position="320"/>
    </location>
</feature>
<keyword evidence="4" id="KW-0131">Cell cycle</keyword>
<dbReference type="HOGENOM" id="CLU_004294_1_0_1"/>
<dbReference type="Proteomes" id="UP000054549">
    <property type="component" value="Unassembled WGS sequence"/>
</dbReference>
<dbReference type="AlphaFoldDB" id="A0A0C2WXX2"/>
<dbReference type="PANTHER" id="PTHR22940:SF4">
    <property type="entry name" value="PROTEIN TIMELESS HOMOLOG"/>
    <property type="match status" value="1"/>
</dbReference>
<keyword evidence="2" id="KW-0236">DNA replication inhibitor</keyword>
<feature type="region of interest" description="Disordered" evidence="5">
    <location>
        <begin position="871"/>
        <end position="892"/>
    </location>
</feature>
<name>A0A0C2WXX2_AMAMK</name>
<dbReference type="InParanoid" id="A0A0C2WXX2"/>
<dbReference type="GO" id="GO:0006281">
    <property type="term" value="P:DNA repair"/>
    <property type="evidence" value="ECO:0007669"/>
    <property type="project" value="TreeGrafter"/>
</dbReference>
<keyword evidence="3" id="KW-0539">Nucleus</keyword>
<evidence type="ECO:0000256" key="5">
    <source>
        <dbReference type="SAM" id="MobiDB-lite"/>
    </source>
</evidence>
<comment type="subcellular location">
    <subcellularLocation>
        <location evidence="1">Nucleus</location>
    </subcellularLocation>
</comment>
<dbReference type="PANTHER" id="PTHR22940">
    <property type="entry name" value="TIMEOUT/TIMELESS-2"/>
    <property type="match status" value="1"/>
</dbReference>